<dbReference type="Proteomes" id="UP001283361">
    <property type="component" value="Unassembled WGS sequence"/>
</dbReference>
<reference evidence="1" key="1">
    <citation type="journal article" date="2023" name="G3 (Bethesda)">
        <title>A reference genome for the long-term kleptoplast-retaining sea slug Elysia crispata morphotype clarki.</title>
        <authorList>
            <person name="Eastman K.E."/>
            <person name="Pendleton A.L."/>
            <person name="Shaikh M.A."/>
            <person name="Suttiyut T."/>
            <person name="Ogas R."/>
            <person name="Tomko P."/>
            <person name="Gavelis G."/>
            <person name="Widhalm J.R."/>
            <person name="Wisecaver J.H."/>
        </authorList>
    </citation>
    <scope>NUCLEOTIDE SEQUENCE</scope>
    <source>
        <strain evidence="1">ECLA1</strain>
    </source>
</reference>
<comment type="caution">
    <text evidence="1">The sequence shown here is derived from an EMBL/GenBank/DDBJ whole genome shotgun (WGS) entry which is preliminary data.</text>
</comment>
<proteinExistence type="predicted"/>
<dbReference type="EMBL" id="JAWDGP010005302">
    <property type="protein sequence ID" value="KAK3757974.1"/>
    <property type="molecule type" value="Genomic_DNA"/>
</dbReference>
<name>A0AAE0YVH8_9GAST</name>
<protein>
    <submittedName>
        <fullName evidence="1">Uncharacterized protein</fullName>
    </submittedName>
</protein>
<accession>A0AAE0YVH8</accession>
<gene>
    <name evidence="1" type="ORF">RRG08_058288</name>
</gene>
<sequence length="75" mass="7923">MPTCITRTDGSANVIDIAWAAEEQRGCVCRPHLAVETWLGALSRKTKNNASGTLINVASVIKEGLTLPSTNSLGI</sequence>
<organism evidence="1 2">
    <name type="scientific">Elysia crispata</name>
    <name type="common">lettuce slug</name>
    <dbReference type="NCBI Taxonomy" id="231223"/>
    <lineage>
        <taxon>Eukaryota</taxon>
        <taxon>Metazoa</taxon>
        <taxon>Spiralia</taxon>
        <taxon>Lophotrochozoa</taxon>
        <taxon>Mollusca</taxon>
        <taxon>Gastropoda</taxon>
        <taxon>Heterobranchia</taxon>
        <taxon>Euthyneura</taxon>
        <taxon>Panpulmonata</taxon>
        <taxon>Sacoglossa</taxon>
        <taxon>Placobranchoidea</taxon>
        <taxon>Plakobranchidae</taxon>
        <taxon>Elysia</taxon>
    </lineage>
</organism>
<keyword evidence="2" id="KW-1185">Reference proteome</keyword>
<evidence type="ECO:0000313" key="1">
    <source>
        <dbReference type="EMBL" id="KAK3757974.1"/>
    </source>
</evidence>
<dbReference type="AlphaFoldDB" id="A0AAE0YVH8"/>
<evidence type="ECO:0000313" key="2">
    <source>
        <dbReference type="Proteomes" id="UP001283361"/>
    </source>
</evidence>